<dbReference type="AlphaFoldDB" id="A0A6N6MGR8"/>
<dbReference type="Gene3D" id="2.60.40.10">
    <property type="entry name" value="Immunoglobulins"/>
    <property type="match status" value="1"/>
</dbReference>
<dbReference type="Pfam" id="PF18911">
    <property type="entry name" value="PKD_4"/>
    <property type="match status" value="1"/>
</dbReference>
<dbReference type="InterPro" id="IPR026444">
    <property type="entry name" value="Secre_tail"/>
</dbReference>
<dbReference type="Pfam" id="PF18962">
    <property type="entry name" value="Por_Secre_tail"/>
    <property type="match status" value="1"/>
</dbReference>
<keyword evidence="1 2" id="KW-0732">Signal</keyword>
<dbReference type="InterPro" id="IPR022409">
    <property type="entry name" value="PKD/Chitinase_dom"/>
</dbReference>
<dbReference type="Proteomes" id="UP000441333">
    <property type="component" value="Unassembled WGS sequence"/>
</dbReference>
<dbReference type="Pfam" id="PF05787">
    <property type="entry name" value="PhoX"/>
    <property type="match status" value="1"/>
</dbReference>
<keyword evidence="5" id="KW-1185">Reference proteome</keyword>
<feature type="chain" id="PRO_5026956532" evidence="2">
    <location>
        <begin position="23"/>
        <end position="991"/>
    </location>
</feature>
<evidence type="ECO:0000256" key="1">
    <source>
        <dbReference type="ARBA" id="ARBA00022729"/>
    </source>
</evidence>
<evidence type="ECO:0000256" key="2">
    <source>
        <dbReference type="SAM" id="SignalP"/>
    </source>
</evidence>
<reference evidence="4 5" key="1">
    <citation type="submission" date="2019-09" db="EMBL/GenBank/DDBJ databases">
        <authorList>
            <person name="Cao W.R."/>
        </authorList>
    </citation>
    <scope>NUCLEOTIDE SEQUENCE [LARGE SCALE GENOMIC DNA]</scope>
    <source>
        <strain evidence="4 5">B1N29</strain>
    </source>
</reference>
<dbReference type="Gene3D" id="2.60.120.260">
    <property type="entry name" value="Galactose-binding domain-like"/>
    <property type="match status" value="2"/>
</dbReference>
<evidence type="ECO:0000259" key="3">
    <source>
        <dbReference type="PROSITE" id="PS50093"/>
    </source>
</evidence>
<dbReference type="EMBL" id="WAAT01000042">
    <property type="protein sequence ID" value="KAB1067991.1"/>
    <property type="molecule type" value="Genomic_DNA"/>
</dbReference>
<dbReference type="InterPro" id="IPR035986">
    <property type="entry name" value="PKD_dom_sf"/>
</dbReference>
<feature type="domain" description="PKD" evidence="3">
    <location>
        <begin position="814"/>
        <end position="882"/>
    </location>
</feature>
<evidence type="ECO:0000313" key="4">
    <source>
        <dbReference type="EMBL" id="KAB1067991.1"/>
    </source>
</evidence>
<dbReference type="PANTHER" id="PTHR35399:SF2">
    <property type="entry name" value="DUF839 DOMAIN-CONTAINING PROTEIN"/>
    <property type="match status" value="1"/>
</dbReference>
<accession>A0A6N6MGR8</accession>
<comment type="caution">
    <text evidence="4">The sequence shown here is derived from an EMBL/GenBank/DDBJ whole genome shotgun (WGS) entry which is preliminary data.</text>
</comment>
<evidence type="ECO:0000313" key="5">
    <source>
        <dbReference type="Proteomes" id="UP000441333"/>
    </source>
</evidence>
<dbReference type="InterPro" id="IPR000601">
    <property type="entry name" value="PKD_dom"/>
</dbReference>
<protein>
    <submittedName>
        <fullName evidence="4">DUF839 domain-containing protein</fullName>
    </submittedName>
</protein>
<dbReference type="PROSITE" id="PS50093">
    <property type="entry name" value="PKD"/>
    <property type="match status" value="1"/>
</dbReference>
<dbReference type="InterPro" id="IPR008557">
    <property type="entry name" value="PhoX"/>
</dbReference>
<gene>
    <name evidence="4" type="ORF">F6U93_08605</name>
</gene>
<dbReference type="InterPro" id="IPR013783">
    <property type="entry name" value="Ig-like_fold"/>
</dbReference>
<dbReference type="SUPFAM" id="SSF49299">
    <property type="entry name" value="PKD domain"/>
    <property type="match status" value="1"/>
</dbReference>
<sequence length="991" mass="107619">MNMKLKLHLVLALFMLSFGSFANTKGLTNSSETSMVSQDGFPFNSGSIWRYNDTGADLGTAWKEIGYDDSAWQTGAAQLGYGDGDEITTLSYGGDSQNKHITYYLRYEFNIADASNYGDLIFNLLRDDGVVVYLNGTEVIRDNMPEGEITYNTIAESTVGGGDEDAFFPFSIENSLKDGVNVIAVELHQRSKTSSDLGFDMSTSFVPVMINPADYPLEDGLAWSYLDTGVSLDNEPWTQPGYDLNSWSIGLAPLGYGDPVVTEVSYGPDAGNKYITTYFSKEVNIIMDDLTENVILGVKRDDGVIIYINGQEVVRDNMPAAPTDYLTHSEVIVSNSDEDVFYTHTIAKSYFVEGVNKIAVELHNRDEGSSDLRFDMFMNNQPVVEACEPGTIGCFTSIEPTGQTSKMIISNEHRFQLIVKQGDAYTSGEGSVGGNNDFTGYIPVAGSSALGYVAINHETTPGGVTIADVNLNENTLLWEVTKTQPVDFFNNELVTTTRNCSGGVTPWGTIITAEETTNRGDENSDGYEDVGWLVEINPETAEVIDYGKGQEKLWAMGRMKHENVVVSEDLKTAYFGEDGGTDCVYKFVADAPGDLSEGTLYVLVLDSPLVGNDPTSSTATWVQVPNSTPTERNEVTSAAAALGGTDFNGVEDCEINPITGEIYFAAKGKSRVYSFTDNGTTITNFKTFVGGTSYDITTETGIFNEAWGGGNDNLTFDDQGNLWVLQDGGNNYIWVVRPDHTQAAPNVELFASMPNGSEPTGLTFTPDFKYGFFSVQHPSGSNDAQQDATFSDVRLNASSTVVFALNQNLGAQLPVADFEASEVAIDSETTVTYTDLSTNSPSSWVWSFEGGVPATSTEANPTVTYNTPGVYNTSLTVGNVSGTGNEVIKEEYILVQKTLNVDEVLKNKVSVYPNPTKGIVNVDITNLEGAVTVEVLNMLGQNVFTKKEDLTRSNNNNMTLDLAPYVKTNQMLIIKVTVGGNSAAYKIVKQN</sequence>
<feature type="signal peptide" evidence="2">
    <location>
        <begin position="1"/>
        <end position="22"/>
    </location>
</feature>
<dbReference type="CDD" id="cd00146">
    <property type="entry name" value="PKD"/>
    <property type="match status" value="1"/>
</dbReference>
<dbReference type="SMART" id="SM00089">
    <property type="entry name" value="PKD"/>
    <property type="match status" value="1"/>
</dbReference>
<dbReference type="PANTHER" id="PTHR35399">
    <property type="entry name" value="SLR8030 PROTEIN"/>
    <property type="match status" value="1"/>
</dbReference>
<dbReference type="NCBIfam" id="TIGR04183">
    <property type="entry name" value="Por_Secre_tail"/>
    <property type="match status" value="1"/>
</dbReference>
<proteinExistence type="predicted"/>
<name>A0A6N6MGR8_9FLAO</name>
<organism evidence="4 5">
    <name type="scientific">Pseudotamlana haliotis</name>
    <dbReference type="NCBI Taxonomy" id="2614804"/>
    <lineage>
        <taxon>Bacteria</taxon>
        <taxon>Pseudomonadati</taxon>
        <taxon>Bacteroidota</taxon>
        <taxon>Flavobacteriia</taxon>
        <taxon>Flavobacteriales</taxon>
        <taxon>Flavobacteriaceae</taxon>
        <taxon>Pseudotamlana</taxon>
    </lineage>
</organism>
<dbReference type="SUPFAM" id="SSF63825">
    <property type="entry name" value="YWTD domain"/>
    <property type="match status" value="1"/>
</dbReference>